<protein>
    <submittedName>
        <fullName evidence="7">Alpha/Beta hydrolase protein</fullName>
    </submittedName>
</protein>
<dbReference type="GO" id="GO:0005576">
    <property type="term" value="C:extracellular region"/>
    <property type="evidence" value="ECO:0007669"/>
    <property type="project" value="UniProtKB-SubCell"/>
</dbReference>
<evidence type="ECO:0000256" key="1">
    <source>
        <dbReference type="ARBA" id="ARBA00004613"/>
    </source>
</evidence>
<evidence type="ECO:0000313" key="8">
    <source>
        <dbReference type="Proteomes" id="UP000813461"/>
    </source>
</evidence>
<evidence type="ECO:0000256" key="4">
    <source>
        <dbReference type="ARBA" id="ARBA00022801"/>
    </source>
</evidence>
<dbReference type="Proteomes" id="UP000813461">
    <property type="component" value="Unassembled WGS sequence"/>
</dbReference>
<sequence>MDILNHPINEANRGILRLQDEVRNIRSQLPNPPARADPIVLVPGFSGWGRPFLGAVNYFGGFDSLPLALSGLGYRVIVVRIGPFSSNRERACEIFTQLTHGGVNPIRSFDSPDAPPTCIPINYATDHPLLNPNALTHAETCKAVLYDPTTPLSDPLPNPWQWNATNRVNMICHSQGGTTVRYLIELLSGTSDPHLNQFLGVDRRGWIKSVVTLGTPHKGTTVTDIVPDILASTGIDALIDIVTLCSFESRPNRVYDLHLDHWGFYRQDGETFRQMRSRIARDVEEWWVGSHNGLYDDSVRGTVDLDNFAGAPSSNIYYFTMSFCATNGFPDTETVTAAEINNLLALFPGNSVLNFMGIWGNILAAGARPLQWLGFLPPLREILGWVIDVANNHLRGLGYPYQVPRPGTQIPRPDMLPFIAFPSYAMGGRDITPAVNLGISNQRFRRNDGIVNTESMDGPSDQTFIENGSFSSHYTTDGAAGVRGRYWHMGENSTIDHADQIGVFTNASTVSLSLSKTPLPLVAMCTLSRLTKLQYDEVKVMYTLFAELADRLP</sequence>
<accession>A0A8K0QRP8</accession>
<dbReference type="PANTHER" id="PTHR34043">
    <property type="entry name" value="ALPHA/BETA-HYDROLASES SUPERFAMILY PROTEIN"/>
    <property type="match status" value="1"/>
</dbReference>
<dbReference type="OrthoDB" id="206848at2759"/>
<gene>
    <name evidence="7" type="ORF">FB567DRAFT_458134</name>
</gene>
<dbReference type="GO" id="GO:0016787">
    <property type="term" value="F:hydrolase activity"/>
    <property type="evidence" value="ECO:0007669"/>
    <property type="project" value="UniProtKB-KW"/>
</dbReference>
<dbReference type="EMBL" id="JAGMVJ010000035">
    <property type="protein sequence ID" value="KAH7067200.1"/>
    <property type="molecule type" value="Genomic_DNA"/>
</dbReference>
<keyword evidence="3" id="KW-0732">Signal</keyword>
<comment type="caution">
    <text evidence="7">The sequence shown here is derived from an EMBL/GenBank/DDBJ whole genome shotgun (WGS) entry which is preliminary data.</text>
</comment>
<name>A0A8K0QRP8_9PLEO</name>
<keyword evidence="2" id="KW-0964">Secreted</keyword>
<keyword evidence="5" id="KW-0443">Lipid metabolism</keyword>
<reference evidence="7" key="1">
    <citation type="journal article" date="2021" name="Nat. Commun.">
        <title>Genetic determinants of endophytism in the Arabidopsis root mycobiome.</title>
        <authorList>
            <person name="Mesny F."/>
            <person name="Miyauchi S."/>
            <person name="Thiergart T."/>
            <person name="Pickel B."/>
            <person name="Atanasova L."/>
            <person name="Karlsson M."/>
            <person name="Huettel B."/>
            <person name="Barry K.W."/>
            <person name="Haridas S."/>
            <person name="Chen C."/>
            <person name="Bauer D."/>
            <person name="Andreopoulos W."/>
            <person name="Pangilinan J."/>
            <person name="LaButti K."/>
            <person name="Riley R."/>
            <person name="Lipzen A."/>
            <person name="Clum A."/>
            <person name="Drula E."/>
            <person name="Henrissat B."/>
            <person name="Kohler A."/>
            <person name="Grigoriev I.V."/>
            <person name="Martin F.M."/>
            <person name="Hacquard S."/>
        </authorList>
    </citation>
    <scope>NUCLEOTIDE SEQUENCE</scope>
    <source>
        <strain evidence="7">MPI-SDFR-AT-0120</strain>
    </source>
</reference>
<organism evidence="7 8">
    <name type="scientific">Paraphoma chrysanthemicola</name>
    <dbReference type="NCBI Taxonomy" id="798071"/>
    <lineage>
        <taxon>Eukaryota</taxon>
        <taxon>Fungi</taxon>
        <taxon>Dikarya</taxon>
        <taxon>Ascomycota</taxon>
        <taxon>Pezizomycotina</taxon>
        <taxon>Dothideomycetes</taxon>
        <taxon>Pleosporomycetidae</taxon>
        <taxon>Pleosporales</taxon>
        <taxon>Pleosporineae</taxon>
        <taxon>Phaeosphaeriaceae</taxon>
        <taxon>Paraphoma</taxon>
    </lineage>
</organism>
<dbReference type="InterPro" id="IPR056304">
    <property type="entry name" value="Lip-like_C"/>
</dbReference>
<dbReference type="PANTHER" id="PTHR34043:SF3">
    <property type="entry name" value="ALPHA_BETA-HYDROLASES SUPERFAMILY PROTEIN"/>
    <property type="match status" value="1"/>
</dbReference>
<evidence type="ECO:0000256" key="3">
    <source>
        <dbReference type="ARBA" id="ARBA00022729"/>
    </source>
</evidence>
<evidence type="ECO:0000313" key="7">
    <source>
        <dbReference type="EMBL" id="KAH7067200.1"/>
    </source>
</evidence>
<feature type="domain" description="Lipase-like C-terminal" evidence="6">
    <location>
        <begin position="161"/>
        <end position="327"/>
    </location>
</feature>
<dbReference type="InterPro" id="IPR029058">
    <property type="entry name" value="AB_hydrolase_fold"/>
</dbReference>
<evidence type="ECO:0000256" key="2">
    <source>
        <dbReference type="ARBA" id="ARBA00022525"/>
    </source>
</evidence>
<keyword evidence="8" id="KW-1185">Reference proteome</keyword>
<dbReference type="Pfam" id="PF24708">
    <property type="entry name" value="Lip_C"/>
    <property type="match status" value="1"/>
</dbReference>
<evidence type="ECO:0000256" key="5">
    <source>
        <dbReference type="ARBA" id="ARBA00023098"/>
    </source>
</evidence>
<keyword evidence="4 7" id="KW-0378">Hydrolase</keyword>
<dbReference type="Gene3D" id="3.40.50.1820">
    <property type="entry name" value="alpha/beta hydrolase"/>
    <property type="match status" value="1"/>
</dbReference>
<dbReference type="GO" id="GO:0006629">
    <property type="term" value="P:lipid metabolic process"/>
    <property type="evidence" value="ECO:0007669"/>
    <property type="project" value="UniProtKB-KW"/>
</dbReference>
<proteinExistence type="predicted"/>
<comment type="subcellular location">
    <subcellularLocation>
        <location evidence="1">Secreted</location>
    </subcellularLocation>
</comment>
<dbReference type="SUPFAM" id="SSF53474">
    <property type="entry name" value="alpha/beta-Hydrolases"/>
    <property type="match status" value="1"/>
</dbReference>
<dbReference type="AlphaFoldDB" id="A0A8K0QRP8"/>
<evidence type="ECO:0000259" key="6">
    <source>
        <dbReference type="Pfam" id="PF24708"/>
    </source>
</evidence>